<dbReference type="InterPro" id="IPR036390">
    <property type="entry name" value="WH_DNA-bd_sf"/>
</dbReference>
<evidence type="ECO:0000313" key="2">
    <source>
        <dbReference type="Proteomes" id="UP000190837"/>
    </source>
</evidence>
<name>A0A1C3H501_9GAMM</name>
<dbReference type="EMBL" id="FKLO01000054">
    <property type="protein sequence ID" value="SAM66286.1"/>
    <property type="molecule type" value="Genomic_DNA"/>
</dbReference>
<evidence type="ECO:0008006" key="3">
    <source>
        <dbReference type="Google" id="ProtNLM"/>
    </source>
</evidence>
<evidence type="ECO:0000313" key="1">
    <source>
        <dbReference type="EMBL" id="SAM66286.1"/>
    </source>
</evidence>
<protein>
    <recommendedName>
        <fullName evidence="3">ArsR family transcriptional regulator</fullName>
    </recommendedName>
</protein>
<proteinExistence type="predicted"/>
<accession>A0A1C3H501</accession>
<organism evidence="1 2">
    <name type="scientific">Cardiobacterium hominis</name>
    <dbReference type="NCBI Taxonomy" id="2718"/>
    <lineage>
        <taxon>Bacteria</taxon>
        <taxon>Pseudomonadati</taxon>
        <taxon>Pseudomonadota</taxon>
        <taxon>Gammaproteobacteria</taxon>
        <taxon>Cardiobacteriales</taxon>
        <taxon>Cardiobacteriaceae</taxon>
        <taxon>Cardiobacterium</taxon>
    </lineage>
</organism>
<reference evidence="2" key="1">
    <citation type="submission" date="2016-04" db="EMBL/GenBank/DDBJ databases">
        <authorList>
            <person name="Tagini F."/>
        </authorList>
    </citation>
    <scope>NUCLEOTIDE SEQUENCE [LARGE SCALE GENOMIC DNA]</scope>
    <source>
        <strain evidence="2">CHUV0807</strain>
    </source>
</reference>
<dbReference type="RefSeq" id="WP_079541031.1">
    <property type="nucleotide sequence ID" value="NZ_FKLO01000054.1"/>
</dbReference>
<dbReference type="AlphaFoldDB" id="A0A1C3H501"/>
<dbReference type="SUPFAM" id="SSF46785">
    <property type="entry name" value="Winged helix' DNA-binding domain"/>
    <property type="match status" value="1"/>
</dbReference>
<gene>
    <name evidence="1" type="ORF">CHUV0807_1596</name>
</gene>
<sequence>MMQDAVRAYRRRAILSLLEYDSDYRLSLDMLDLCLEQTGQNATYDQLQTEIAWLEEQGYVARSYPSPSLTMVTLTDRGLEIARGKARAHGIRDLRPSELRDIEARR</sequence>
<dbReference type="Proteomes" id="UP000190837">
    <property type="component" value="Unassembled WGS sequence"/>
</dbReference>